<name>A0A422PXQ7_9TRYP</name>
<sequence length="387" mass="42354">MSVTAPDAATRRGSHGGHRHAGRKPTREGKAQGQAGGRRGKASLDARQSAAAPVSNKHKSAEMTQDGERYVVVVTNVENDFARVHQEAVARYCCLNEQHGPVSQRRASSSTVKGAAGVASSPLGKEKQRRQCRYTVTPRTETRSVEVAVYGKADGDVASVYLPNRTGVHENKHPRRAKEAEKAVKLMTMDDDGEGEGDCGALVECVNAPVGGETAFASLEDMVLALRHAPYFTHPPRFLLNVAGKEEGEVLRGTKSRKRPRNDATDDEREQPQQHVEPHSGDASNSHPLLQSTVRQADMVTAVATTSARMHTKELRHQLKDIPGFITCWILYPQHFRVVFASKMALFRAKELLDQFEVDGHVRVSLTLADGVAKEFSDHLAFVENTA</sequence>
<proteinExistence type="predicted"/>
<organism evidence="2 3">
    <name type="scientific">Trypanosoma conorhini</name>
    <dbReference type="NCBI Taxonomy" id="83891"/>
    <lineage>
        <taxon>Eukaryota</taxon>
        <taxon>Discoba</taxon>
        <taxon>Euglenozoa</taxon>
        <taxon>Kinetoplastea</taxon>
        <taxon>Metakinetoplastina</taxon>
        <taxon>Trypanosomatida</taxon>
        <taxon>Trypanosomatidae</taxon>
        <taxon>Trypanosoma</taxon>
    </lineage>
</organism>
<dbReference type="EMBL" id="MKKU01000135">
    <property type="protein sequence ID" value="RNF22561.1"/>
    <property type="molecule type" value="Genomic_DNA"/>
</dbReference>
<reference evidence="2 3" key="1">
    <citation type="journal article" date="2018" name="BMC Genomics">
        <title>Genomic comparison of Trypanosoma conorhini and Trypanosoma rangeli to Trypanosoma cruzi strains of high and low virulence.</title>
        <authorList>
            <person name="Bradwell K.R."/>
            <person name="Koparde V.N."/>
            <person name="Matveyev A.V."/>
            <person name="Serrano M.G."/>
            <person name="Alves J.M."/>
            <person name="Parikh H."/>
            <person name="Huang B."/>
            <person name="Lee V."/>
            <person name="Espinosa-Alvarez O."/>
            <person name="Ortiz P.A."/>
            <person name="Costa-Martins A.G."/>
            <person name="Teixeira M.M."/>
            <person name="Buck G.A."/>
        </authorList>
    </citation>
    <scope>NUCLEOTIDE SEQUENCE [LARGE SCALE GENOMIC DNA]</scope>
    <source>
        <strain evidence="2 3">025E</strain>
    </source>
</reference>
<keyword evidence="3" id="KW-1185">Reference proteome</keyword>
<feature type="compositionally biased region" description="Basic and acidic residues" evidence="1">
    <location>
        <begin position="270"/>
        <end position="280"/>
    </location>
</feature>
<evidence type="ECO:0000313" key="2">
    <source>
        <dbReference type="EMBL" id="RNF22561.1"/>
    </source>
</evidence>
<dbReference type="GeneID" id="40316659"/>
<accession>A0A422PXQ7</accession>
<dbReference type="RefSeq" id="XP_029229879.1">
    <property type="nucleotide sequence ID" value="XM_029369970.1"/>
</dbReference>
<gene>
    <name evidence="2" type="ORF">Tco025E_03048</name>
</gene>
<feature type="region of interest" description="Disordered" evidence="1">
    <location>
        <begin position="104"/>
        <end position="131"/>
    </location>
</feature>
<feature type="compositionally biased region" description="Basic residues" evidence="1">
    <location>
        <begin position="12"/>
        <end position="24"/>
    </location>
</feature>
<feature type="region of interest" description="Disordered" evidence="1">
    <location>
        <begin position="1"/>
        <end position="64"/>
    </location>
</feature>
<dbReference type="Proteomes" id="UP000284403">
    <property type="component" value="Unassembled WGS sequence"/>
</dbReference>
<evidence type="ECO:0000313" key="3">
    <source>
        <dbReference type="Proteomes" id="UP000284403"/>
    </source>
</evidence>
<comment type="caution">
    <text evidence="2">The sequence shown here is derived from an EMBL/GenBank/DDBJ whole genome shotgun (WGS) entry which is preliminary data.</text>
</comment>
<dbReference type="AlphaFoldDB" id="A0A422PXQ7"/>
<evidence type="ECO:0000256" key="1">
    <source>
        <dbReference type="SAM" id="MobiDB-lite"/>
    </source>
</evidence>
<protein>
    <submittedName>
        <fullName evidence="2">Uncharacterized protein</fullName>
    </submittedName>
</protein>
<feature type="region of interest" description="Disordered" evidence="1">
    <location>
        <begin position="249"/>
        <end position="287"/>
    </location>
</feature>
<dbReference type="OrthoDB" id="273456at2759"/>